<dbReference type="InterPro" id="IPR036390">
    <property type="entry name" value="WH_DNA-bd_sf"/>
</dbReference>
<evidence type="ECO:0000256" key="1">
    <source>
        <dbReference type="ARBA" id="ARBA00002809"/>
    </source>
</evidence>
<reference evidence="10 11" key="2">
    <citation type="submission" date="2018-11" db="EMBL/GenBank/DDBJ databases">
        <authorList>
            <consortium name="Pathogen Informatics"/>
        </authorList>
    </citation>
    <scope>NUCLEOTIDE SEQUENCE [LARGE SCALE GENOMIC DNA]</scope>
</reference>
<dbReference type="SMART" id="SM00526">
    <property type="entry name" value="H15"/>
    <property type="match status" value="1"/>
</dbReference>
<dbReference type="InterPro" id="IPR036388">
    <property type="entry name" value="WH-like_DNA-bd_sf"/>
</dbReference>
<gene>
    <name evidence="10" type="ORF">HDID_LOCUS22</name>
</gene>
<dbReference type="InterPro" id="IPR005819">
    <property type="entry name" value="H1/H5"/>
</dbReference>
<dbReference type="EMBL" id="UYSG01000002">
    <property type="protein sequence ID" value="VDL11640.1"/>
    <property type="molecule type" value="Genomic_DNA"/>
</dbReference>
<dbReference type="PANTHER" id="PTHR11467">
    <property type="entry name" value="HISTONE H1"/>
    <property type="match status" value="1"/>
</dbReference>
<dbReference type="Proteomes" id="UP000274504">
    <property type="component" value="Unassembled WGS sequence"/>
</dbReference>
<feature type="region of interest" description="Disordered" evidence="8">
    <location>
        <begin position="101"/>
        <end position="183"/>
    </location>
</feature>
<dbReference type="PRINTS" id="PR00624">
    <property type="entry name" value="HISTONEH5"/>
</dbReference>
<dbReference type="GO" id="GO:0003690">
    <property type="term" value="F:double-stranded DNA binding"/>
    <property type="evidence" value="ECO:0007669"/>
    <property type="project" value="TreeGrafter"/>
</dbReference>
<evidence type="ECO:0000256" key="4">
    <source>
        <dbReference type="ARBA" id="ARBA00022454"/>
    </source>
</evidence>
<dbReference type="PANTHER" id="PTHR11467:SF20">
    <property type="entry name" value="H15 DOMAIN-CONTAINING PROTEIN-RELATED"/>
    <property type="match status" value="1"/>
</dbReference>
<evidence type="ECO:0000313" key="11">
    <source>
        <dbReference type="Proteomes" id="UP000274504"/>
    </source>
</evidence>
<keyword evidence="5 7" id="KW-0238">DNA-binding</keyword>
<proteinExistence type="inferred from homology"/>
<feature type="compositionally biased region" description="Basic residues" evidence="8">
    <location>
        <begin position="163"/>
        <end position="183"/>
    </location>
</feature>
<evidence type="ECO:0000313" key="10">
    <source>
        <dbReference type="EMBL" id="VDL11640.1"/>
    </source>
</evidence>
<dbReference type="FunFam" id="1.10.10.10:FF:000140">
    <property type="entry name" value="Histone H1.0"/>
    <property type="match status" value="1"/>
</dbReference>
<evidence type="ECO:0000256" key="2">
    <source>
        <dbReference type="ARBA" id="ARBA00004123"/>
    </source>
</evidence>
<dbReference type="SUPFAM" id="SSF46785">
    <property type="entry name" value="Winged helix' DNA-binding domain"/>
    <property type="match status" value="1"/>
</dbReference>
<accession>A0A0R3S7K4</accession>
<evidence type="ECO:0000313" key="12">
    <source>
        <dbReference type="WBParaSite" id="HDID_0000002101-mRNA-1"/>
    </source>
</evidence>
<dbReference type="STRING" id="6216.A0A0R3S7K4"/>
<feature type="compositionally biased region" description="Basic and acidic residues" evidence="8">
    <location>
        <begin position="101"/>
        <end position="120"/>
    </location>
</feature>
<evidence type="ECO:0000256" key="3">
    <source>
        <dbReference type="ARBA" id="ARBA00004286"/>
    </source>
</evidence>
<feature type="domain" description="H15" evidence="9">
    <location>
        <begin position="26"/>
        <end position="100"/>
    </location>
</feature>
<comment type="function">
    <text evidence="1">Histones H1 are necessary for the condensation of nucleosome chains into higher-order structures.</text>
</comment>
<keyword evidence="4 7" id="KW-0158">Chromosome</keyword>
<evidence type="ECO:0000259" key="9">
    <source>
        <dbReference type="PROSITE" id="PS51504"/>
    </source>
</evidence>
<feature type="compositionally biased region" description="Low complexity" evidence="8">
    <location>
        <begin position="1"/>
        <end position="16"/>
    </location>
</feature>
<name>A0A0R3S7K4_HYMDI</name>
<feature type="region of interest" description="Disordered" evidence="8">
    <location>
        <begin position="1"/>
        <end position="27"/>
    </location>
</feature>
<comment type="similarity">
    <text evidence="7">Belongs to the histone H1/H5 family.</text>
</comment>
<feature type="compositionally biased region" description="Basic residues" evidence="8">
    <location>
        <begin position="124"/>
        <end position="149"/>
    </location>
</feature>
<dbReference type="GO" id="GO:0000786">
    <property type="term" value="C:nucleosome"/>
    <property type="evidence" value="ECO:0007669"/>
    <property type="project" value="InterPro"/>
</dbReference>
<organism evidence="12">
    <name type="scientific">Hymenolepis diminuta</name>
    <name type="common">Rat tapeworm</name>
    <dbReference type="NCBI Taxonomy" id="6216"/>
    <lineage>
        <taxon>Eukaryota</taxon>
        <taxon>Metazoa</taxon>
        <taxon>Spiralia</taxon>
        <taxon>Lophotrochozoa</taxon>
        <taxon>Platyhelminthes</taxon>
        <taxon>Cestoda</taxon>
        <taxon>Eucestoda</taxon>
        <taxon>Cyclophyllidea</taxon>
        <taxon>Hymenolepididae</taxon>
        <taxon>Hymenolepis</taxon>
    </lineage>
</organism>
<keyword evidence="6 7" id="KW-0539">Nucleus</keyword>
<dbReference type="GO" id="GO:0005634">
    <property type="term" value="C:nucleus"/>
    <property type="evidence" value="ECO:0007669"/>
    <property type="project" value="UniProtKB-SubCell"/>
</dbReference>
<dbReference type="GO" id="GO:0006334">
    <property type="term" value="P:nucleosome assembly"/>
    <property type="evidence" value="ECO:0007669"/>
    <property type="project" value="InterPro"/>
</dbReference>
<dbReference type="PROSITE" id="PS51504">
    <property type="entry name" value="H15"/>
    <property type="match status" value="1"/>
</dbReference>
<dbReference type="Pfam" id="PF00538">
    <property type="entry name" value="Linker_histone"/>
    <property type="match status" value="1"/>
</dbReference>
<dbReference type="CDD" id="cd00073">
    <property type="entry name" value="H15"/>
    <property type="match status" value="1"/>
</dbReference>
<dbReference type="InterPro" id="IPR005818">
    <property type="entry name" value="Histone_H1/H5_H15"/>
</dbReference>
<reference evidence="12" key="1">
    <citation type="submission" date="2017-02" db="UniProtKB">
        <authorList>
            <consortium name="WormBaseParasite"/>
        </authorList>
    </citation>
    <scope>IDENTIFICATION</scope>
</reference>
<dbReference type="GO" id="GO:0030261">
    <property type="term" value="P:chromosome condensation"/>
    <property type="evidence" value="ECO:0007669"/>
    <property type="project" value="TreeGrafter"/>
</dbReference>
<sequence length="183" mass="19191">MMVAAATTPAGTASASKARKTKAPASHPPFAKMIVEAIASLKERGGSSRQAILKYIKSHYKIDDKVAEVNVRKVLVSAAASGKIVRVKGTGASGSFKLAAKVEKSDSVKPKKPTKVEKVSKKPATPKKPKVASRPKKAASAAKPKKSPAKKVEKKPAASKTSRAVKAKKPATKKTLKKTASKK</sequence>
<dbReference type="GO" id="GO:0030527">
    <property type="term" value="F:structural constituent of chromatin"/>
    <property type="evidence" value="ECO:0007669"/>
    <property type="project" value="InterPro"/>
</dbReference>
<dbReference type="GO" id="GO:0045910">
    <property type="term" value="P:negative regulation of DNA recombination"/>
    <property type="evidence" value="ECO:0007669"/>
    <property type="project" value="TreeGrafter"/>
</dbReference>
<protein>
    <submittedName>
        <fullName evidence="12">H15 domain-containing protein</fullName>
    </submittedName>
</protein>
<evidence type="ECO:0000256" key="8">
    <source>
        <dbReference type="SAM" id="MobiDB-lite"/>
    </source>
</evidence>
<evidence type="ECO:0000256" key="7">
    <source>
        <dbReference type="RuleBase" id="RU003894"/>
    </source>
</evidence>
<dbReference type="GO" id="GO:0031492">
    <property type="term" value="F:nucleosomal DNA binding"/>
    <property type="evidence" value="ECO:0007669"/>
    <property type="project" value="TreeGrafter"/>
</dbReference>
<comment type="subcellular location">
    <subcellularLocation>
        <location evidence="3">Chromosome</location>
    </subcellularLocation>
    <subcellularLocation>
        <location evidence="2 7">Nucleus</location>
    </subcellularLocation>
</comment>
<dbReference type="Gene3D" id="1.10.10.10">
    <property type="entry name" value="Winged helix-like DNA-binding domain superfamily/Winged helix DNA-binding domain"/>
    <property type="match status" value="1"/>
</dbReference>
<dbReference type="AlphaFoldDB" id="A0A0R3S7K4"/>
<evidence type="ECO:0000256" key="5">
    <source>
        <dbReference type="ARBA" id="ARBA00023125"/>
    </source>
</evidence>
<evidence type="ECO:0000256" key="6">
    <source>
        <dbReference type="ARBA" id="ARBA00023242"/>
    </source>
</evidence>
<dbReference type="WBParaSite" id="HDID_0000002101-mRNA-1">
    <property type="protein sequence ID" value="HDID_0000002101-mRNA-1"/>
    <property type="gene ID" value="HDID_0000002101"/>
</dbReference>
<dbReference type="OrthoDB" id="1110759at2759"/>